<organism evidence="3">
    <name type="scientific">Corethron hystrix</name>
    <dbReference type="NCBI Taxonomy" id="216773"/>
    <lineage>
        <taxon>Eukaryota</taxon>
        <taxon>Sar</taxon>
        <taxon>Stramenopiles</taxon>
        <taxon>Ochrophyta</taxon>
        <taxon>Bacillariophyta</taxon>
        <taxon>Coscinodiscophyceae</taxon>
        <taxon>Corethrophycidae</taxon>
        <taxon>Corethrales</taxon>
        <taxon>Corethraceae</taxon>
        <taxon>Corethron</taxon>
    </lineage>
</organism>
<dbReference type="EMBL" id="HBFR01031909">
    <property type="protein sequence ID" value="CAD8895929.1"/>
    <property type="molecule type" value="Transcribed_RNA"/>
</dbReference>
<proteinExistence type="predicted"/>
<reference evidence="3" key="1">
    <citation type="submission" date="2021-01" db="EMBL/GenBank/DDBJ databases">
        <authorList>
            <person name="Corre E."/>
            <person name="Pelletier E."/>
            <person name="Niang G."/>
            <person name="Scheremetjew M."/>
            <person name="Finn R."/>
            <person name="Kale V."/>
            <person name="Holt S."/>
            <person name="Cochrane G."/>
            <person name="Meng A."/>
            <person name="Brown T."/>
            <person name="Cohen L."/>
        </authorList>
    </citation>
    <scope>NUCLEOTIDE SEQUENCE</scope>
    <source>
        <strain evidence="3">308</strain>
    </source>
</reference>
<keyword evidence="1" id="KW-0732">Signal</keyword>
<evidence type="ECO:0000313" key="2">
    <source>
        <dbReference type="EMBL" id="CAD8895929.1"/>
    </source>
</evidence>
<evidence type="ECO:0000313" key="3">
    <source>
        <dbReference type="EMBL" id="CAD8895930.1"/>
    </source>
</evidence>
<name>A0A6U5JZQ3_9STRA</name>
<dbReference type="EMBL" id="HBFR01031910">
    <property type="protein sequence ID" value="CAD8895930.1"/>
    <property type="molecule type" value="Transcribed_RNA"/>
</dbReference>
<dbReference type="AlphaFoldDB" id="A0A6U5JZQ3"/>
<gene>
    <name evidence="2" type="ORF">CHYS00102_LOCUS23143</name>
    <name evidence="3" type="ORF">CHYS00102_LOCUS23144</name>
</gene>
<evidence type="ECO:0000256" key="1">
    <source>
        <dbReference type="SAM" id="SignalP"/>
    </source>
</evidence>
<protein>
    <submittedName>
        <fullName evidence="3">Uncharacterized protein</fullName>
    </submittedName>
</protein>
<feature type="signal peptide" evidence="1">
    <location>
        <begin position="1"/>
        <end position="30"/>
    </location>
</feature>
<accession>A0A6U5JZQ3</accession>
<sequence>MTPQSRLLRSHSGLKFAFLLILASLSRAEAFHPPLSSLSHARARLSPTQIRDVGHFQITARARHRSSCTPLLCSTLLEESMERKERTFSEIWGGRISSDKMMEIRSELIDKYIEHGLPLSYAEDEVDAFLSDKERSTKYIEMRLYSLSQADFTPIEFFQMLMFFLLGMSFSMQDYNWFS</sequence>
<feature type="chain" id="PRO_5035677168" evidence="1">
    <location>
        <begin position="31"/>
        <end position="179"/>
    </location>
</feature>